<dbReference type="EMBL" id="QRYV01000010">
    <property type="protein sequence ID" value="RGV17482.1"/>
    <property type="molecule type" value="Genomic_DNA"/>
</dbReference>
<reference evidence="1" key="2">
    <citation type="submission" date="2023-08" db="EMBL/GenBank/DDBJ databases">
        <title>Mucin Metabolism Genes Underlie the Key Renovations of Bacteroides xylanisolvens Genomes in Captive Great Apes.</title>
        <authorList>
            <person name="Nishida A.H."/>
        </authorList>
    </citation>
    <scope>NUCLEOTIDE SEQUENCE</scope>
    <source>
        <strain evidence="1">P13.H9</strain>
    </source>
</reference>
<protein>
    <recommendedName>
        <fullName evidence="4">Glycosyltransferase family 1 protein</fullName>
    </recommendedName>
</protein>
<dbReference type="AlphaFoldDB" id="A0A1Y4VTS6"/>
<accession>A0A1Y4VTS6</accession>
<dbReference type="Proteomes" id="UP001198461">
    <property type="component" value="Unassembled WGS sequence"/>
</dbReference>
<name>A0A1Y4VTS6_9BACE</name>
<comment type="caution">
    <text evidence="2">The sequence shown here is derived from an EMBL/GenBank/DDBJ whole genome shotgun (WGS) entry which is preliminary data.</text>
</comment>
<dbReference type="RefSeq" id="WP_087320839.1">
    <property type="nucleotide sequence ID" value="NZ_JAIWXB010000024.1"/>
</dbReference>
<proteinExistence type="predicted"/>
<evidence type="ECO:0008006" key="4">
    <source>
        <dbReference type="Google" id="ProtNLM"/>
    </source>
</evidence>
<dbReference type="EMBL" id="JAIWYE010000026">
    <property type="protein sequence ID" value="MCA4704816.1"/>
    <property type="molecule type" value="Genomic_DNA"/>
</dbReference>
<evidence type="ECO:0000313" key="1">
    <source>
        <dbReference type="EMBL" id="MCA4704816.1"/>
    </source>
</evidence>
<reference evidence="2 3" key="1">
    <citation type="submission" date="2018-08" db="EMBL/GenBank/DDBJ databases">
        <title>A genome reference for cultivated species of the human gut microbiota.</title>
        <authorList>
            <person name="Zou Y."/>
            <person name="Xue W."/>
            <person name="Luo G."/>
        </authorList>
    </citation>
    <scope>NUCLEOTIDE SEQUENCE [LARGE SCALE GENOMIC DNA]</scope>
    <source>
        <strain evidence="2 3">AF14-7</strain>
    </source>
</reference>
<evidence type="ECO:0000313" key="2">
    <source>
        <dbReference type="EMBL" id="RGV17482.1"/>
    </source>
</evidence>
<dbReference type="Proteomes" id="UP000283369">
    <property type="component" value="Unassembled WGS sequence"/>
</dbReference>
<evidence type="ECO:0000313" key="3">
    <source>
        <dbReference type="Proteomes" id="UP000283369"/>
    </source>
</evidence>
<organism evidence="2 3">
    <name type="scientific">Bacteroides xylanisolvens</name>
    <dbReference type="NCBI Taxonomy" id="371601"/>
    <lineage>
        <taxon>Bacteria</taxon>
        <taxon>Pseudomonadati</taxon>
        <taxon>Bacteroidota</taxon>
        <taxon>Bacteroidia</taxon>
        <taxon>Bacteroidales</taxon>
        <taxon>Bacteroidaceae</taxon>
        <taxon>Bacteroides</taxon>
    </lineage>
</organism>
<gene>
    <name evidence="2" type="ORF">DWW25_05795</name>
    <name evidence="1" type="ORF">LD004_14495</name>
</gene>
<sequence length="394" mass="46072">MKHHKINIPKVYITTVPYNFRSYYLWLLYGLYELNEQGKIILSFQKMKLEDRLIHKSQRFREKSQRIRQFFNLQEEPIYSYTSYNLQGFIIYNDKKIKFCYDIADSPFLFDIKLLHSVDYYFKAQCPKEISSDGFPLTSSIHIPYHPDVLTYKSKIHASMIGPRCLCYCSIFDYDRMKAAYKTMINDKMPIKDGILMCYFGNACGPMPITPHNAPDYNSESEIMGYFKEKISHPNEKRAILAHIISEKGKDYDARIINPGNSDTLDNSLERTDLIIPLNQFCKHISRFQYNLNVSGYRNSIPNRFIESFAVGTAILTDKLHVKWYLPFGKEVIELSEMGYLPISEVNWNKAKQDIDNLPPVNDQEVLNAYNSKWAPNVFAKYIIDTMLSQTTDN</sequence>